<dbReference type="Gene3D" id="3.30.2140.10">
    <property type="entry name" value="Arylamine N-acetyltransferase"/>
    <property type="match status" value="1"/>
</dbReference>
<proteinExistence type="inferred from homology"/>
<dbReference type="PANTHER" id="PTHR11786:SF0">
    <property type="entry name" value="ARYLAMINE N-ACETYLTRANSFERASE 4-RELATED"/>
    <property type="match status" value="1"/>
</dbReference>
<evidence type="ECO:0000256" key="3">
    <source>
        <dbReference type="SAM" id="MobiDB-lite"/>
    </source>
</evidence>
<dbReference type="Pfam" id="PF00797">
    <property type="entry name" value="Acetyltransf_2"/>
    <property type="match status" value="1"/>
</dbReference>
<dbReference type="GO" id="GO:0016407">
    <property type="term" value="F:acetyltransferase activity"/>
    <property type="evidence" value="ECO:0007669"/>
    <property type="project" value="InterPro"/>
</dbReference>
<evidence type="ECO:0000313" key="4">
    <source>
        <dbReference type="EMBL" id="TCP54369.1"/>
    </source>
</evidence>
<dbReference type="Proteomes" id="UP000294911">
    <property type="component" value="Unassembled WGS sequence"/>
</dbReference>
<accession>A0A4R2QYS6</accession>
<dbReference type="Gene3D" id="2.40.128.150">
    <property type="entry name" value="Cysteine proteinases"/>
    <property type="match status" value="1"/>
</dbReference>
<dbReference type="PANTHER" id="PTHR11786">
    <property type="entry name" value="N-HYDROXYARYLAMINE O-ACETYLTRANSFERASE"/>
    <property type="match status" value="1"/>
</dbReference>
<dbReference type="EMBL" id="SLXQ01000003">
    <property type="protein sequence ID" value="TCP54369.1"/>
    <property type="molecule type" value="Genomic_DNA"/>
</dbReference>
<evidence type="ECO:0000313" key="5">
    <source>
        <dbReference type="Proteomes" id="UP000294911"/>
    </source>
</evidence>
<dbReference type="RefSeq" id="WP_132877110.1">
    <property type="nucleotide sequence ID" value="NZ_SLXQ01000003.1"/>
</dbReference>
<dbReference type="PRINTS" id="PR01543">
    <property type="entry name" value="ANATRNSFRASE"/>
</dbReference>
<gene>
    <name evidence="4" type="ORF">EV191_103414</name>
</gene>
<comment type="caution">
    <text evidence="4">The sequence shown here is derived from an EMBL/GenBank/DDBJ whole genome shotgun (WGS) entry which is preliminary data.</text>
</comment>
<keyword evidence="5" id="KW-1185">Reference proteome</keyword>
<sequence>MTETTDLNAELENSPGMDTNPATARGWASEQLDMDAYLARIGYQGPLEPTLETLRGLHLAHTTAIPFENSEMLFGHEVRVDLPGIQDKLVRRKRGGYCFEQNLLLAAVLERLGFTVTGLSARIRAGSANLRPVAHATLLVTIPADPTGQRYLADVGVGDEGLFEPIPLVAGIEVRHGDWTHRIDRETDGTWVLRLQRPDGWHDLYGFTTEPNYRADYAVQNFYTANHPSSPFLRNILASRSGVDAGYSLTNLELVTNYPGKPAERRTLTPEEVPELIVELIGVPLDEAERAKLVELAAAKAANS</sequence>
<keyword evidence="4" id="KW-0808">Transferase</keyword>
<evidence type="ECO:0000256" key="1">
    <source>
        <dbReference type="ARBA" id="ARBA00006547"/>
    </source>
</evidence>
<reference evidence="4 5" key="1">
    <citation type="submission" date="2019-03" db="EMBL/GenBank/DDBJ databases">
        <title>Genomic Encyclopedia of Type Strains, Phase IV (KMG-IV): sequencing the most valuable type-strain genomes for metagenomic binning, comparative biology and taxonomic classification.</title>
        <authorList>
            <person name="Goeker M."/>
        </authorList>
    </citation>
    <scope>NUCLEOTIDE SEQUENCE [LARGE SCALE GENOMIC DNA]</scope>
    <source>
        <strain evidence="4 5">DSM 45765</strain>
    </source>
</reference>
<dbReference type="InterPro" id="IPR038765">
    <property type="entry name" value="Papain-like_cys_pep_sf"/>
</dbReference>
<evidence type="ECO:0000256" key="2">
    <source>
        <dbReference type="RuleBase" id="RU003452"/>
    </source>
</evidence>
<comment type="similarity">
    <text evidence="1 2">Belongs to the arylamine N-acetyltransferase family.</text>
</comment>
<dbReference type="AlphaFoldDB" id="A0A4R2QYS6"/>
<dbReference type="SUPFAM" id="SSF54001">
    <property type="entry name" value="Cysteine proteinases"/>
    <property type="match status" value="1"/>
</dbReference>
<dbReference type="OrthoDB" id="7181050at2"/>
<protein>
    <submittedName>
        <fullName evidence="4">N-hydroxyarylamine O-acetyltransferase</fullName>
    </submittedName>
</protein>
<name>A0A4R2QYS6_9PSEU</name>
<feature type="region of interest" description="Disordered" evidence="3">
    <location>
        <begin position="1"/>
        <end position="23"/>
    </location>
</feature>
<dbReference type="InterPro" id="IPR001447">
    <property type="entry name" value="Arylamine_N-AcTrfase"/>
</dbReference>
<organism evidence="4 5">
    <name type="scientific">Tamaricihabitans halophyticus</name>
    <dbReference type="NCBI Taxonomy" id="1262583"/>
    <lineage>
        <taxon>Bacteria</taxon>
        <taxon>Bacillati</taxon>
        <taxon>Actinomycetota</taxon>
        <taxon>Actinomycetes</taxon>
        <taxon>Pseudonocardiales</taxon>
        <taxon>Pseudonocardiaceae</taxon>
        <taxon>Tamaricihabitans</taxon>
    </lineage>
</organism>